<dbReference type="OMA" id="VILNCWP"/>
<dbReference type="GO" id="GO:0110078">
    <property type="term" value="C:TTT Hsp90 cochaperone complex"/>
    <property type="evidence" value="ECO:0000318"/>
    <property type="project" value="GO_Central"/>
</dbReference>
<dbReference type="PANTHER" id="PTHR32226">
    <property type="entry name" value="TELO2-INTERACTING PROTEIN 2"/>
    <property type="match status" value="1"/>
</dbReference>
<dbReference type="InParanoid" id="C8VCP1"/>
<dbReference type="KEGG" id="ani:ANIA_10927"/>
<dbReference type="OrthoDB" id="6417021at2759"/>
<dbReference type="PANTHER" id="PTHR32226:SF2">
    <property type="entry name" value="TELO2-INTERACTING PROTEIN 2"/>
    <property type="match status" value="1"/>
</dbReference>
<keyword evidence="3" id="KW-1185">Reference proteome</keyword>
<evidence type="ECO:0000256" key="1">
    <source>
        <dbReference type="ARBA" id="ARBA00034736"/>
    </source>
</evidence>
<accession>C8VCP1</accession>
<dbReference type="RefSeq" id="XP_680581.2">
    <property type="nucleotide sequence ID" value="XM_675489.2"/>
</dbReference>
<name>C8VCP1_EMENI</name>
<protein>
    <submittedName>
        <fullName evidence="2">Uncharacterized protein</fullName>
    </submittedName>
</protein>
<comment type="similarity">
    <text evidence="1">Belongs to the TTI2 family.</text>
</comment>
<evidence type="ECO:0000313" key="2">
    <source>
        <dbReference type="EMBL" id="CBF78638.1"/>
    </source>
</evidence>
<dbReference type="AlphaFoldDB" id="C8VCP1"/>
<organism evidence="2 3">
    <name type="scientific">Emericella nidulans (strain FGSC A4 / ATCC 38163 / CBS 112.46 / NRRL 194 / M139)</name>
    <name type="common">Aspergillus nidulans</name>
    <dbReference type="NCBI Taxonomy" id="227321"/>
    <lineage>
        <taxon>Eukaryota</taxon>
        <taxon>Fungi</taxon>
        <taxon>Dikarya</taxon>
        <taxon>Ascomycota</taxon>
        <taxon>Pezizomycotina</taxon>
        <taxon>Eurotiomycetes</taxon>
        <taxon>Eurotiomycetidae</taxon>
        <taxon>Eurotiales</taxon>
        <taxon>Aspergillaceae</taxon>
        <taxon>Aspergillus</taxon>
        <taxon>Aspergillus subgen. Nidulantes</taxon>
    </lineage>
</organism>
<evidence type="ECO:0000313" key="3">
    <source>
        <dbReference type="Proteomes" id="UP000000560"/>
    </source>
</evidence>
<dbReference type="HOGENOM" id="CLU_024466_1_0_1"/>
<dbReference type="InterPro" id="IPR016024">
    <property type="entry name" value="ARM-type_fold"/>
</dbReference>
<dbReference type="SUPFAM" id="SSF48371">
    <property type="entry name" value="ARM repeat"/>
    <property type="match status" value="1"/>
</dbReference>
<reference evidence="3" key="2">
    <citation type="journal article" date="2009" name="Fungal Genet. Biol.">
        <title>The 2008 update of the Aspergillus nidulans genome annotation: a community effort.</title>
        <authorList>
            <person name="Wortman J.R."/>
            <person name="Gilsenan J.M."/>
            <person name="Joardar V."/>
            <person name="Deegan J."/>
            <person name="Clutterbuck J."/>
            <person name="Andersen M.R."/>
            <person name="Archer D."/>
            <person name="Bencina M."/>
            <person name="Braus G."/>
            <person name="Coutinho P."/>
            <person name="von Dohren H."/>
            <person name="Doonan J."/>
            <person name="Driessen A.J."/>
            <person name="Durek P."/>
            <person name="Espeso E."/>
            <person name="Fekete E."/>
            <person name="Flipphi M."/>
            <person name="Estrada C.G."/>
            <person name="Geysens S."/>
            <person name="Goldman G."/>
            <person name="de Groot P.W."/>
            <person name="Hansen K."/>
            <person name="Harris S.D."/>
            <person name="Heinekamp T."/>
            <person name="Helmstaedt K."/>
            <person name="Henrissat B."/>
            <person name="Hofmann G."/>
            <person name="Homan T."/>
            <person name="Horio T."/>
            <person name="Horiuchi H."/>
            <person name="James S."/>
            <person name="Jones M."/>
            <person name="Karaffa L."/>
            <person name="Karanyi Z."/>
            <person name="Kato M."/>
            <person name="Keller N."/>
            <person name="Kelly D.E."/>
            <person name="Kiel J.A."/>
            <person name="Kim J.M."/>
            <person name="van der Klei I.J."/>
            <person name="Klis F.M."/>
            <person name="Kovalchuk A."/>
            <person name="Krasevec N."/>
            <person name="Kubicek C.P."/>
            <person name="Liu B."/>
            <person name="Maccabe A."/>
            <person name="Meyer V."/>
            <person name="Mirabito P."/>
            <person name="Miskei M."/>
            <person name="Mos M."/>
            <person name="Mullins J."/>
            <person name="Nelson D.R."/>
            <person name="Nielsen J."/>
            <person name="Oakley B.R."/>
            <person name="Osmani S.A."/>
            <person name="Pakula T."/>
            <person name="Paszewski A."/>
            <person name="Paulsen I."/>
            <person name="Pilsyk S."/>
            <person name="Pocsi I."/>
            <person name="Punt P.J."/>
            <person name="Ram A.F."/>
            <person name="Ren Q."/>
            <person name="Robellet X."/>
            <person name="Robson G."/>
            <person name="Seiboth B."/>
            <person name="van Solingen P."/>
            <person name="Specht T."/>
            <person name="Sun J."/>
            <person name="Taheri-Talesh N."/>
            <person name="Takeshita N."/>
            <person name="Ussery D."/>
            <person name="vanKuyk P.A."/>
            <person name="Visser H."/>
            <person name="van de Vondervoort P.J."/>
            <person name="de Vries R.P."/>
            <person name="Walton J."/>
            <person name="Xiang X."/>
            <person name="Xiong Y."/>
            <person name="Zeng A.P."/>
            <person name="Brandt B.W."/>
            <person name="Cornell M.J."/>
            <person name="van den Hondel C.A."/>
            <person name="Visser J."/>
            <person name="Oliver S.G."/>
            <person name="Turner G."/>
        </authorList>
    </citation>
    <scope>GENOME REANNOTATION</scope>
    <source>
        <strain evidence="3">FGSC A4 / ATCC 38163 / CBS 112.46 / NRRL 194 / M139</strain>
    </source>
</reference>
<dbReference type="VEuPathDB" id="FungiDB:AN10927"/>
<dbReference type="STRING" id="227321.C8VCP1"/>
<proteinExistence type="inferred from homology"/>
<dbReference type="eggNOG" id="ENOG502S3SJ">
    <property type="taxonomic scope" value="Eukaryota"/>
</dbReference>
<dbReference type="GeneID" id="2869843"/>
<dbReference type="Pfam" id="PF10521">
    <property type="entry name" value="Tti2"/>
    <property type="match status" value="1"/>
</dbReference>
<dbReference type="Proteomes" id="UP000000560">
    <property type="component" value="Chromosome IV"/>
</dbReference>
<dbReference type="InterPro" id="IPR018870">
    <property type="entry name" value="Tti2"/>
</dbReference>
<dbReference type="EMBL" id="BN001304">
    <property type="protein sequence ID" value="CBF78638.1"/>
    <property type="molecule type" value="Genomic_DNA"/>
</dbReference>
<sequence length="559" mass="62656">MERLRNAANAALQQPALTPIPDLILADLTPIAVSQLWQETSTYSSSDNSEILQNLLIAEASFRKQSPENLSDMDKSAINRFYAWATQDESRQRSTLAVSVISRLNALLPFEQSECVSSVVIALASFSSDADAWNTHEAFTASTAMLRDFVEASSFWLTIESILKSRVRPIFAKAKNPAITESGRKNFHPIPLPRFDSSILDPETKPWKLQDAYITTVFAWIVNQYKPTDINTLEAHFPLLVPPTLSLIDDSSHFYKRLGCILLSQFLVPIRESKSDILRRTNLSSVFEDAIRPLFHSLPTITPEDDSIQLLSEAYPALRSLVQTSYRLSSATNRSTSSPRQLTDEEKFISTTTKTLRDHLIPSFHHISSTNPTTSSGSTFASFPHPRLSTFLLEQIAITCAEIGIHTTKYLQEIIPLIYSTLSNPFGTAHPPLLLSALSATRAVILNAYPRLWRWRGEMLGAICSCWIHIFEEEGESKRVDGNKADELGNLKKQLQGAVYLLRYALEHPVHVNTDHGQREAKENIGKEIQMLVEADESLKTCLLAEINSDDPTYFGYNT</sequence>
<reference evidence="3" key="1">
    <citation type="journal article" date="2005" name="Nature">
        <title>Sequencing of Aspergillus nidulans and comparative analysis with A. fumigatus and A. oryzae.</title>
        <authorList>
            <person name="Galagan J.E."/>
            <person name="Calvo S.E."/>
            <person name="Cuomo C."/>
            <person name="Ma L.J."/>
            <person name="Wortman J.R."/>
            <person name="Batzoglou S."/>
            <person name="Lee S.I."/>
            <person name="Basturkmen M."/>
            <person name="Spevak C.C."/>
            <person name="Clutterbuck J."/>
            <person name="Kapitonov V."/>
            <person name="Jurka J."/>
            <person name="Scazzocchio C."/>
            <person name="Farman M."/>
            <person name="Butler J."/>
            <person name="Purcell S."/>
            <person name="Harris S."/>
            <person name="Braus G.H."/>
            <person name="Draht O."/>
            <person name="Busch S."/>
            <person name="D'Enfert C."/>
            <person name="Bouchier C."/>
            <person name="Goldman G.H."/>
            <person name="Bell-Pedersen D."/>
            <person name="Griffiths-Jones S."/>
            <person name="Doonan J.H."/>
            <person name="Yu J."/>
            <person name="Vienken K."/>
            <person name="Pain A."/>
            <person name="Freitag M."/>
            <person name="Selker E.U."/>
            <person name="Archer D.B."/>
            <person name="Penalva M.A."/>
            <person name="Oakley B.R."/>
            <person name="Momany M."/>
            <person name="Tanaka T."/>
            <person name="Kumagai T."/>
            <person name="Asai K."/>
            <person name="Machida M."/>
            <person name="Nierman W.C."/>
            <person name="Denning D.W."/>
            <person name="Caddick M."/>
            <person name="Hynes M."/>
            <person name="Paoletti M."/>
            <person name="Fischer R."/>
            <person name="Miller B."/>
            <person name="Dyer P."/>
            <person name="Sachs M.S."/>
            <person name="Osmani S.A."/>
            <person name="Birren B.W."/>
        </authorList>
    </citation>
    <scope>NUCLEOTIDE SEQUENCE [LARGE SCALE GENOMIC DNA]</scope>
    <source>
        <strain evidence="3">FGSC A4 / ATCC 38163 / CBS 112.46 / NRRL 194 / M139</strain>
    </source>
</reference>
<gene>
    <name evidence="2" type="ORF">ANIA_10927</name>
</gene>